<keyword evidence="2" id="KW-0175">Coiled coil</keyword>
<feature type="domain" description="F-box" evidence="4">
    <location>
        <begin position="17"/>
        <end position="62"/>
    </location>
</feature>
<dbReference type="Pfam" id="PF06244">
    <property type="entry name" value="Ccdc124"/>
    <property type="match status" value="1"/>
</dbReference>
<feature type="compositionally biased region" description="Basic and acidic residues" evidence="3">
    <location>
        <begin position="873"/>
        <end position="922"/>
    </location>
</feature>
<evidence type="ECO:0000256" key="2">
    <source>
        <dbReference type="ARBA" id="ARBA00023054"/>
    </source>
</evidence>
<dbReference type="VEuPathDB" id="FungiDB:TERG_07414"/>
<evidence type="ECO:0000259" key="4">
    <source>
        <dbReference type="PROSITE" id="PS50181"/>
    </source>
</evidence>
<feature type="region of interest" description="Disordered" evidence="3">
    <location>
        <begin position="871"/>
        <end position="959"/>
    </location>
</feature>
<dbReference type="GO" id="GO:0005634">
    <property type="term" value="C:nucleus"/>
    <property type="evidence" value="ECO:0007669"/>
    <property type="project" value="TreeGrafter"/>
</dbReference>
<feature type="region of interest" description="Disordered" evidence="3">
    <location>
        <begin position="429"/>
        <end position="491"/>
    </location>
</feature>
<organism evidence="5 6">
    <name type="scientific">Trichophyton rubrum</name>
    <name type="common">Athlete's foot fungus</name>
    <name type="synonym">Epidermophyton rubrum</name>
    <dbReference type="NCBI Taxonomy" id="5551"/>
    <lineage>
        <taxon>Eukaryota</taxon>
        <taxon>Fungi</taxon>
        <taxon>Dikarya</taxon>
        <taxon>Ascomycota</taxon>
        <taxon>Pezizomycotina</taxon>
        <taxon>Eurotiomycetes</taxon>
        <taxon>Eurotiomycetidae</taxon>
        <taxon>Onygenales</taxon>
        <taxon>Arthrodermataceae</taxon>
        <taxon>Trichophyton</taxon>
    </lineage>
</organism>
<evidence type="ECO:0000313" key="5">
    <source>
        <dbReference type="EMBL" id="OAL67539.1"/>
    </source>
</evidence>
<dbReference type="Pfam" id="PF22048">
    <property type="entry name" value="LSO1_2-like"/>
    <property type="match status" value="1"/>
</dbReference>
<dbReference type="EMBL" id="LHPM01000010">
    <property type="protein sequence ID" value="OAL67539.1"/>
    <property type="molecule type" value="Genomic_DNA"/>
</dbReference>
<dbReference type="GO" id="GO:0003713">
    <property type="term" value="F:transcription coactivator activity"/>
    <property type="evidence" value="ECO:0007669"/>
    <property type="project" value="TreeGrafter"/>
</dbReference>
<proteinExistence type="inferred from homology"/>
<sequence length="1064" mass="118554">MTKIEESIHSTTVEMESSRLMKLPFETLEAIFSHVDPEDLVSLCLVSRSVREHAASRLYRSLECILQPKSDLEHKWPIDRLAKELETLTTSDFNYAAYIKSIYLDTAPLTDDNDYQFQEQIADQFKYDTPCGKFFNNLLLASIKRISTLESFRWNAGLELNPAVFAALAKIPSLQHICIRMPAGVEPIQKKSTPAPPPGPPTQPLPLPVQLNQIHMHSAPPMASVNHLSHNSTGCRDKFKSRKYWDPTQTFSHFNRINTLEVLEMDNLGYIDEISKCILQSSGTLKHLKLSFSERLALSARKKKDEEISETSSVQDEEELYQPLPPPPPGQPAAFTSSSSRNSEVRRERLAQEQVLARLFSLEIDKNSMSQKESNELVDNAITGTTKGLQVRDDADLSLINDLKSVLEKLNTQQPKYQAVIAEIEKVTGPYQDSEKEPGNETQQGEQSTAPAAVSSGEKDGDNAVAADGNKESKEHEPKSGDTDTLVTGDAEDMDLEKRLQTLVDMEHPDDISEGEDQEFVDEMIDTAPRLKAMTNGTVHFGKSKGKGPANKIPADNDDHSINEHDVIHNYVRQHHGIALDSLSIYLVPVKPSILCRGINVWTLRHISLLNVGPQRALWATLENLNRYNPIPLLSVHTDNVTSNLLSFLGGLQRLEELFMIERSTRSRVEPSTPKPTVTVEGMRNLVLAKHIGTLKRLMIRNDNDLSWSLDPASVLLMARNGHKLIELVAHLGSRCFHLLMRHMSTMESLSVLHVLFSDPDYCVSVLDEVRESAIDNFAHYSSVKDVYIGVSYASGGPVQTRCTFMRFRNRNSLTTKEGRTFDSNDNDAADIVEDFINTDPSTCVILSEVAHFEDTPGVKKAEAAAAKQAAADQKKAAEEDKEWQKGAKSSAKKESAEAKKAEAARKKAERDALLAEEEKSLPSKPKGNTKTAQKKSRGTLDLGQLDADPTSSKKGATLNASGIDNALDALSLGSKDALKVDRHPERRYKAAYAAYEERRLPEVEQEQPGLRRQQRIALIKKEFEKSEENPFNQVNVAFDATKEEVAAAREAEKAKIESRLTGR</sequence>
<feature type="region of interest" description="Disordered" evidence="3">
    <location>
        <begin position="301"/>
        <end position="348"/>
    </location>
</feature>
<dbReference type="InterPro" id="IPR054414">
    <property type="entry name" value="Ccdc124/Oxs1_C"/>
</dbReference>
<evidence type="ECO:0000313" key="6">
    <source>
        <dbReference type="Proteomes" id="UP000243015"/>
    </source>
</evidence>
<comment type="caution">
    <text evidence="5">The sequence shown here is derived from an EMBL/GenBank/DDBJ whole genome shotgun (WGS) entry which is preliminary data.</text>
</comment>
<dbReference type="PANTHER" id="PTHR21680:SF0">
    <property type="entry name" value="COILED-COIL DOMAIN-CONTAINING PROTEIN 124"/>
    <property type="match status" value="1"/>
</dbReference>
<feature type="compositionally biased region" description="Polar residues" evidence="3">
    <location>
        <begin position="440"/>
        <end position="450"/>
    </location>
</feature>
<dbReference type="PANTHER" id="PTHR21680">
    <property type="entry name" value="COILED-COIL DOMAIN-CONTAINING PROTEIN 124"/>
    <property type="match status" value="1"/>
</dbReference>
<dbReference type="Pfam" id="PF12937">
    <property type="entry name" value="F-box-like"/>
    <property type="match status" value="1"/>
</dbReference>
<dbReference type="Gene3D" id="1.20.1280.50">
    <property type="match status" value="1"/>
</dbReference>
<feature type="compositionally biased region" description="Basic and acidic residues" evidence="3">
    <location>
        <begin position="469"/>
        <end position="482"/>
    </location>
</feature>
<dbReference type="InterPro" id="IPR036047">
    <property type="entry name" value="F-box-like_dom_sf"/>
</dbReference>
<evidence type="ECO:0000256" key="3">
    <source>
        <dbReference type="SAM" id="MobiDB-lite"/>
    </source>
</evidence>
<evidence type="ECO:0000256" key="1">
    <source>
        <dbReference type="ARBA" id="ARBA00008296"/>
    </source>
</evidence>
<dbReference type="SUPFAM" id="SSF81383">
    <property type="entry name" value="F-box domain"/>
    <property type="match status" value="1"/>
</dbReference>
<dbReference type="AlphaFoldDB" id="A0A178F5C5"/>
<dbReference type="InterPro" id="IPR054413">
    <property type="entry name" value="LSO1/2"/>
</dbReference>
<accession>A0A178F5C5</accession>
<dbReference type="PROSITE" id="PS50181">
    <property type="entry name" value="FBOX"/>
    <property type="match status" value="1"/>
</dbReference>
<dbReference type="VEuPathDB" id="FungiDB:TERG_07415"/>
<dbReference type="InterPro" id="IPR001810">
    <property type="entry name" value="F-box_dom"/>
</dbReference>
<gene>
    <name evidence="5" type="ORF">A7C99_1403</name>
</gene>
<reference evidence="5 6" key="1">
    <citation type="submission" date="2016-05" db="EMBL/GenBank/DDBJ databases">
        <title>Genome sequencing of Trichophyton rubrum CMCC(F)T1i isolated from hair.</title>
        <authorList>
            <person name="Zhan P."/>
            <person name="Tao Y."/>
            <person name="Liu W."/>
        </authorList>
    </citation>
    <scope>NUCLEOTIDE SEQUENCE [LARGE SCALE GENOMIC DNA]</scope>
    <source>
        <strain evidence="6">CMCC(F)T1i</strain>
    </source>
</reference>
<protein>
    <recommendedName>
        <fullName evidence="4">F-box domain-containing protein</fullName>
    </recommendedName>
</protein>
<feature type="compositionally biased region" description="Polar residues" evidence="3">
    <location>
        <begin position="950"/>
        <end position="959"/>
    </location>
</feature>
<comment type="similarity">
    <text evidence="1">Belongs to the CCDC124 family.</text>
</comment>
<dbReference type="GO" id="GO:0006366">
    <property type="term" value="P:transcription by RNA polymerase II"/>
    <property type="evidence" value="ECO:0007669"/>
    <property type="project" value="TreeGrafter"/>
</dbReference>
<name>A0A178F5C5_TRIRU</name>
<dbReference type="InterPro" id="IPR010422">
    <property type="entry name" value="Ccdc124/Oxs1"/>
</dbReference>
<dbReference type="Proteomes" id="UP000243015">
    <property type="component" value="Unassembled WGS sequence"/>
</dbReference>